<sequence>IKSLERNEIIKSSLWLILVLMTSHTSALTLSFSTLYFDMLYENVVEATAFHLFPGRHSKDRQISVFC</sequence>
<feature type="transmembrane region" description="Helical" evidence="1">
    <location>
        <begin position="12"/>
        <end position="37"/>
    </location>
</feature>
<dbReference type="AlphaFoldDB" id="A0A803YBK3"/>
<reference evidence="2 3" key="1">
    <citation type="journal article" date="2010" name="PLoS Biol.">
        <title>Multi-platform next-generation sequencing of the domestic turkey (Meleagris gallopavo): genome assembly and analysis.</title>
        <authorList>
            <person name="Dalloul R.A."/>
            <person name="Long J.A."/>
            <person name="Zimin A.V."/>
            <person name="Aslam L."/>
            <person name="Beal K."/>
            <person name="Blomberg L.A."/>
            <person name="Bouffard P."/>
            <person name="Burt D.W."/>
            <person name="Crasta O."/>
            <person name="Crooijmans R.P."/>
            <person name="Cooper K."/>
            <person name="Coulombe R.A."/>
            <person name="De S."/>
            <person name="Delany M.E."/>
            <person name="Dodgson J.B."/>
            <person name="Dong J.J."/>
            <person name="Evans C."/>
            <person name="Frederickson K.M."/>
            <person name="Flicek P."/>
            <person name="Florea L."/>
            <person name="Folkerts O."/>
            <person name="Groenen M.A."/>
            <person name="Harkins T.T."/>
            <person name="Herrero J."/>
            <person name="Hoffmann S."/>
            <person name="Megens H.J."/>
            <person name="Jiang A."/>
            <person name="de Jong P."/>
            <person name="Kaiser P."/>
            <person name="Kim H."/>
            <person name="Kim K.W."/>
            <person name="Kim S."/>
            <person name="Langenberger D."/>
            <person name="Lee M.K."/>
            <person name="Lee T."/>
            <person name="Mane S."/>
            <person name="Marcais G."/>
            <person name="Marz M."/>
            <person name="McElroy A.P."/>
            <person name="Modise T."/>
            <person name="Nefedov M."/>
            <person name="Notredame C."/>
            <person name="Paton I.R."/>
            <person name="Payne W.S."/>
            <person name="Pertea G."/>
            <person name="Prickett D."/>
            <person name="Puiu D."/>
            <person name="Qioa D."/>
            <person name="Raineri E."/>
            <person name="Ruffier M."/>
            <person name="Salzberg S.L."/>
            <person name="Schatz M.C."/>
            <person name="Scheuring C."/>
            <person name="Schmidt C.J."/>
            <person name="Schroeder S."/>
            <person name="Searle S.M."/>
            <person name="Smith E.J."/>
            <person name="Smith J."/>
            <person name="Sonstegard T.S."/>
            <person name="Stadler P.F."/>
            <person name="Tafer H."/>
            <person name="Tu Z.J."/>
            <person name="Van Tassell C.P."/>
            <person name="Vilella A.J."/>
            <person name="Williams K.P."/>
            <person name="Yorke J.A."/>
            <person name="Zhang L."/>
            <person name="Zhang H.B."/>
            <person name="Zhang X."/>
            <person name="Zhang Y."/>
            <person name="Reed K.M."/>
        </authorList>
    </citation>
    <scope>NUCLEOTIDE SEQUENCE [LARGE SCALE GENOMIC DNA]</scope>
</reference>
<keyword evidence="3" id="KW-1185">Reference proteome</keyword>
<dbReference type="InParanoid" id="A0A803YBK3"/>
<dbReference type="Proteomes" id="UP000001645">
    <property type="component" value="Chromosome 7"/>
</dbReference>
<name>A0A803YBK3_MELGA</name>
<keyword evidence="1" id="KW-0472">Membrane</keyword>
<dbReference type="Ensembl" id="ENSMGAT00000028922.1">
    <property type="protein sequence ID" value="ENSMGAP00000029150.1"/>
    <property type="gene ID" value="ENSMGAG00000019349.1"/>
</dbReference>
<evidence type="ECO:0000256" key="1">
    <source>
        <dbReference type="SAM" id="Phobius"/>
    </source>
</evidence>
<accession>A0A803YBK3</accession>
<protein>
    <submittedName>
        <fullName evidence="2">Uncharacterized protein</fullName>
    </submittedName>
</protein>
<keyword evidence="1" id="KW-0812">Transmembrane</keyword>
<organism evidence="2 3">
    <name type="scientific">Meleagris gallopavo</name>
    <name type="common">Wild turkey</name>
    <dbReference type="NCBI Taxonomy" id="9103"/>
    <lineage>
        <taxon>Eukaryota</taxon>
        <taxon>Metazoa</taxon>
        <taxon>Chordata</taxon>
        <taxon>Craniata</taxon>
        <taxon>Vertebrata</taxon>
        <taxon>Euteleostomi</taxon>
        <taxon>Archelosauria</taxon>
        <taxon>Archosauria</taxon>
        <taxon>Dinosauria</taxon>
        <taxon>Saurischia</taxon>
        <taxon>Theropoda</taxon>
        <taxon>Coelurosauria</taxon>
        <taxon>Aves</taxon>
        <taxon>Neognathae</taxon>
        <taxon>Galloanserae</taxon>
        <taxon>Galliformes</taxon>
        <taxon>Phasianidae</taxon>
        <taxon>Meleagridinae</taxon>
        <taxon>Meleagris</taxon>
    </lineage>
</organism>
<reference evidence="2" key="2">
    <citation type="submission" date="2025-08" db="UniProtKB">
        <authorList>
            <consortium name="Ensembl"/>
        </authorList>
    </citation>
    <scope>IDENTIFICATION</scope>
</reference>
<evidence type="ECO:0000313" key="3">
    <source>
        <dbReference type="Proteomes" id="UP000001645"/>
    </source>
</evidence>
<reference evidence="2" key="3">
    <citation type="submission" date="2025-09" db="UniProtKB">
        <authorList>
            <consortium name="Ensembl"/>
        </authorList>
    </citation>
    <scope>IDENTIFICATION</scope>
</reference>
<evidence type="ECO:0000313" key="2">
    <source>
        <dbReference type="Ensembl" id="ENSMGAP00000029150.1"/>
    </source>
</evidence>
<proteinExistence type="predicted"/>
<keyword evidence="1" id="KW-1133">Transmembrane helix</keyword>